<dbReference type="HAMAP" id="MF_00920">
    <property type="entry name" value="FtsY"/>
    <property type="match status" value="1"/>
</dbReference>
<dbReference type="InterPro" id="IPR013822">
    <property type="entry name" value="Signal_recog_particl_SRP54_hlx"/>
</dbReference>
<comment type="subcellular location">
    <subcellularLocation>
        <location evidence="1">Cell membrane</location>
        <topology evidence="1">Peripheral membrane protein</topology>
        <orientation evidence="1">Cytoplasmic side</orientation>
    </subcellularLocation>
</comment>
<keyword evidence="3 10" id="KW-0963">Cytoplasm</keyword>
<dbReference type="SUPFAM" id="SSF47364">
    <property type="entry name" value="Domain of the SRP/SRP receptor G-proteins"/>
    <property type="match status" value="1"/>
</dbReference>
<dbReference type="KEGG" id="mro:MROS_2517"/>
<protein>
    <recommendedName>
        <fullName evidence="10">Signal recognition particle receptor FtsY</fullName>
        <shortName evidence="10">SRP receptor</shortName>
        <ecNumber evidence="10">3.6.5.4</ecNumber>
    </recommendedName>
</protein>
<dbReference type="Proteomes" id="UP000009011">
    <property type="component" value="Chromosome"/>
</dbReference>
<evidence type="ECO:0000256" key="4">
    <source>
        <dbReference type="ARBA" id="ARBA00022741"/>
    </source>
</evidence>
<feature type="binding site" evidence="10">
    <location>
        <begin position="196"/>
        <end position="200"/>
    </location>
    <ligand>
        <name>GTP</name>
        <dbReference type="ChEBI" id="CHEBI:37565"/>
    </ligand>
</feature>
<evidence type="ECO:0000256" key="10">
    <source>
        <dbReference type="HAMAP-Rule" id="MF_00920"/>
    </source>
</evidence>
<dbReference type="Gene3D" id="3.40.50.300">
    <property type="entry name" value="P-loop containing nucleotide triphosphate hydrolases"/>
    <property type="match status" value="1"/>
</dbReference>
<dbReference type="InterPro" id="IPR000897">
    <property type="entry name" value="SRP54_GTPase_dom"/>
</dbReference>
<dbReference type="AlphaFoldDB" id="I6YYT6"/>
<dbReference type="GO" id="GO:0005737">
    <property type="term" value="C:cytoplasm"/>
    <property type="evidence" value="ECO:0007669"/>
    <property type="project" value="UniProtKB-UniRule"/>
</dbReference>
<keyword evidence="6 10" id="KW-0342">GTP-binding</keyword>
<evidence type="ECO:0000256" key="2">
    <source>
        <dbReference type="ARBA" id="ARBA00022475"/>
    </source>
</evidence>
<sequence>MKLFKNINFGKLKEGLSKTRDNLVNKISETISGKAKVDEETLEELEEVLITSDIGSQIAEEIIEKARALFKKESDRSVDNFKKIIKEELEAVLSQAKTNGEIDLSQKPYVIVIIGVNGSGKTTSVGKLAYNFKRSGLKVKIGSADTFRAAANDQLEIWANKAGVDIISTNTKEPSAVAFDTIKAAQKDGTDIVIIDTAGRLHTQKNLMDELNKIHRVINNLLPYAPNEILMVLDGTAGQNAVRQVEEFEKYTKPTGIIITKLDGTAKGGVIFRIISEKKIPVKYIGVGEGIEDLQDFSPKEFIEAMFGN</sequence>
<dbReference type="SUPFAM" id="SSF52540">
    <property type="entry name" value="P-loop containing nucleoside triphosphate hydrolases"/>
    <property type="match status" value="1"/>
</dbReference>
<evidence type="ECO:0000313" key="12">
    <source>
        <dbReference type="EMBL" id="AFN75747.1"/>
    </source>
</evidence>
<dbReference type="Pfam" id="PF02881">
    <property type="entry name" value="SRP54_N"/>
    <property type="match status" value="1"/>
</dbReference>
<dbReference type="Pfam" id="PF00448">
    <property type="entry name" value="SRP54"/>
    <property type="match status" value="1"/>
</dbReference>
<evidence type="ECO:0000259" key="11">
    <source>
        <dbReference type="PROSITE" id="PS00300"/>
    </source>
</evidence>
<dbReference type="GO" id="GO:0003924">
    <property type="term" value="F:GTPase activity"/>
    <property type="evidence" value="ECO:0007669"/>
    <property type="project" value="UniProtKB-UniRule"/>
</dbReference>
<dbReference type="NCBIfam" id="TIGR00064">
    <property type="entry name" value="ftsY"/>
    <property type="match status" value="1"/>
</dbReference>
<dbReference type="OrthoDB" id="9804720at2"/>
<dbReference type="PANTHER" id="PTHR43134">
    <property type="entry name" value="SIGNAL RECOGNITION PARTICLE RECEPTOR SUBUNIT ALPHA"/>
    <property type="match status" value="1"/>
</dbReference>
<dbReference type="GO" id="GO:0006614">
    <property type="term" value="P:SRP-dependent cotranslational protein targeting to membrane"/>
    <property type="evidence" value="ECO:0007669"/>
    <property type="project" value="InterPro"/>
</dbReference>
<evidence type="ECO:0000256" key="5">
    <source>
        <dbReference type="ARBA" id="ARBA00022801"/>
    </source>
</evidence>
<dbReference type="GO" id="GO:0005525">
    <property type="term" value="F:GTP binding"/>
    <property type="evidence" value="ECO:0007669"/>
    <property type="project" value="UniProtKB-UniRule"/>
</dbReference>
<comment type="subunit">
    <text evidence="10">Part of the signal recognition particle protein translocation system, which is composed of SRP and FtsY.</text>
</comment>
<dbReference type="PANTHER" id="PTHR43134:SF1">
    <property type="entry name" value="SIGNAL RECOGNITION PARTICLE RECEPTOR SUBUNIT ALPHA"/>
    <property type="match status" value="1"/>
</dbReference>
<comment type="similarity">
    <text evidence="10">Belongs to the GTP-binding SRP family. FtsY subfamily.</text>
</comment>
<keyword evidence="8 10" id="KW-0675">Receptor</keyword>
<keyword evidence="5 10" id="KW-0378">Hydrolase</keyword>
<keyword evidence="7 10" id="KW-0472">Membrane</keyword>
<dbReference type="eggNOG" id="COG0552">
    <property type="taxonomic scope" value="Bacteria"/>
</dbReference>
<dbReference type="PATRIC" id="fig|1191523.3.peg.2651"/>
<feature type="domain" description="SRP54-type proteins GTP-binding" evidence="11">
    <location>
        <begin position="281"/>
        <end position="294"/>
    </location>
</feature>
<dbReference type="InterPro" id="IPR003593">
    <property type="entry name" value="AAA+_ATPase"/>
</dbReference>
<evidence type="ECO:0000256" key="8">
    <source>
        <dbReference type="ARBA" id="ARBA00023170"/>
    </source>
</evidence>
<dbReference type="InterPro" id="IPR036225">
    <property type="entry name" value="SRP/SRP_N"/>
</dbReference>
<feature type="binding site" evidence="10">
    <location>
        <begin position="115"/>
        <end position="122"/>
    </location>
    <ligand>
        <name>GTP</name>
        <dbReference type="ChEBI" id="CHEBI:37565"/>
    </ligand>
</feature>
<evidence type="ECO:0000256" key="1">
    <source>
        <dbReference type="ARBA" id="ARBA00004413"/>
    </source>
</evidence>
<feature type="binding site" evidence="10">
    <location>
        <begin position="260"/>
        <end position="263"/>
    </location>
    <ligand>
        <name>GTP</name>
        <dbReference type="ChEBI" id="CHEBI:37565"/>
    </ligand>
</feature>
<dbReference type="FunFam" id="3.40.50.300:FF:000053">
    <property type="entry name" value="Signal recognition particle receptor FtsY"/>
    <property type="match status" value="1"/>
</dbReference>
<dbReference type="InterPro" id="IPR004390">
    <property type="entry name" value="SR_rcpt_FtsY"/>
</dbReference>
<dbReference type="CDD" id="cd17874">
    <property type="entry name" value="FtsY"/>
    <property type="match status" value="1"/>
</dbReference>
<dbReference type="SMART" id="SM00963">
    <property type="entry name" value="SRP54_N"/>
    <property type="match status" value="1"/>
</dbReference>
<gene>
    <name evidence="10" type="primary">ftsY</name>
    <name evidence="12" type="ordered locus">MROS_2517</name>
</gene>
<dbReference type="HOGENOM" id="CLU_009301_3_4_10"/>
<dbReference type="EC" id="3.6.5.4" evidence="10"/>
<accession>I6YYT6</accession>
<evidence type="ECO:0000256" key="3">
    <source>
        <dbReference type="ARBA" id="ARBA00022490"/>
    </source>
</evidence>
<evidence type="ECO:0000256" key="7">
    <source>
        <dbReference type="ARBA" id="ARBA00023136"/>
    </source>
</evidence>
<keyword evidence="4 10" id="KW-0547">Nucleotide-binding</keyword>
<dbReference type="Gene3D" id="1.20.120.140">
    <property type="entry name" value="Signal recognition particle SRP54, nucleotide-binding domain"/>
    <property type="match status" value="1"/>
</dbReference>
<dbReference type="GO" id="GO:0005047">
    <property type="term" value="F:signal recognition particle binding"/>
    <property type="evidence" value="ECO:0007669"/>
    <property type="project" value="TreeGrafter"/>
</dbReference>
<organism evidence="12 13">
    <name type="scientific">Melioribacter roseus (strain DSM 23840 / JCM 17771 / VKM B-2668 / P3M-2)</name>
    <dbReference type="NCBI Taxonomy" id="1191523"/>
    <lineage>
        <taxon>Bacteria</taxon>
        <taxon>Pseudomonadati</taxon>
        <taxon>Ignavibacteriota</taxon>
        <taxon>Ignavibacteria</taxon>
        <taxon>Ignavibacteriales</taxon>
        <taxon>Melioribacteraceae</taxon>
        <taxon>Melioribacter</taxon>
    </lineage>
</organism>
<keyword evidence="13" id="KW-1185">Reference proteome</keyword>
<proteinExistence type="inferred from homology"/>
<reference evidence="12 13" key="1">
    <citation type="journal article" date="2013" name="PLoS ONE">
        <title>Genomic analysis of Melioribacter roseus, facultatively anaerobic organotrophic bacterium representing a novel deep lineage within Bacteriodetes/Chlorobi group.</title>
        <authorList>
            <person name="Kadnikov V.V."/>
            <person name="Mardanov A.V."/>
            <person name="Podosokorskaya O.A."/>
            <person name="Gavrilov S.N."/>
            <person name="Kublanov I.V."/>
            <person name="Beletsky A.V."/>
            <person name="Bonch-Osmolovskaya E.A."/>
            <person name="Ravin N.V."/>
        </authorList>
    </citation>
    <scope>NUCLEOTIDE SEQUENCE [LARGE SCALE GENOMIC DNA]</scope>
    <source>
        <strain evidence="13">JCM 17771 / P3M-2</strain>
    </source>
</reference>
<dbReference type="RefSeq" id="WP_014857177.1">
    <property type="nucleotide sequence ID" value="NC_018178.1"/>
</dbReference>
<keyword evidence="2 10" id="KW-1003">Cell membrane</keyword>
<evidence type="ECO:0000256" key="9">
    <source>
        <dbReference type="ARBA" id="ARBA00048027"/>
    </source>
</evidence>
<name>I6YYT6_MELRP</name>
<comment type="catalytic activity">
    <reaction evidence="9 10">
        <text>GTP + H2O = GDP + phosphate + H(+)</text>
        <dbReference type="Rhea" id="RHEA:19669"/>
        <dbReference type="ChEBI" id="CHEBI:15377"/>
        <dbReference type="ChEBI" id="CHEBI:15378"/>
        <dbReference type="ChEBI" id="CHEBI:37565"/>
        <dbReference type="ChEBI" id="CHEBI:43474"/>
        <dbReference type="ChEBI" id="CHEBI:58189"/>
        <dbReference type="EC" id="3.6.5.4"/>
    </reaction>
</comment>
<dbReference type="GO" id="GO:0005886">
    <property type="term" value="C:plasma membrane"/>
    <property type="evidence" value="ECO:0007669"/>
    <property type="project" value="UniProtKB-SubCell"/>
</dbReference>
<evidence type="ECO:0000256" key="6">
    <source>
        <dbReference type="ARBA" id="ARBA00023134"/>
    </source>
</evidence>
<dbReference type="PROSITE" id="PS00300">
    <property type="entry name" value="SRP54"/>
    <property type="match status" value="1"/>
</dbReference>
<dbReference type="SMART" id="SM00382">
    <property type="entry name" value="AAA"/>
    <property type="match status" value="1"/>
</dbReference>
<comment type="function">
    <text evidence="10">Involved in targeting and insertion of nascent membrane proteins into the cytoplasmic membrane. Acts as a receptor for the complex formed by the signal recognition particle (SRP) and the ribosome-nascent chain (RNC).</text>
</comment>
<dbReference type="InterPro" id="IPR042101">
    <property type="entry name" value="SRP54_N_sf"/>
</dbReference>
<evidence type="ECO:0000313" key="13">
    <source>
        <dbReference type="Proteomes" id="UP000009011"/>
    </source>
</evidence>
<dbReference type="EMBL" id="CP003557">
    <property type="protein sequence ID" value="AFN75747.1"/>
    <property type="molecule type" value="Genomic_DNA"/>
</dbReference>
<dbReference type="SMART" id="SM00962">
    <property type="entry name" value="SRP54"/>
    <property type="match status" value="1"/>
</dbReference>
<dbReference type="InterPro" id="IPR027417">
    <property type="entry name" value="P-loop_NTPase"/>
</dbReference>
<dbReference type="STRING" id="1191523.MROS_2517"/>